<feature type="transmembrane region" description="Helical" evidence="1">
    <location>
        <begin position="51"/>
        <end position="73"/>
    </location>
</feature>
<dbReference type="EMBL" id="UOGF01000117">
    <property type="protein sequence ID" value="VAX33644.1"/>
    <property type="molecule type" value="Genomic_DNA"/>
</dbReference>
<name>A0A3B1DC85_9ZZZZ</name>
<reference evidence="2" key="1">
    <citation type="submission" date="2018-06" db="EMBL/GenBank/DDBJ databases">
        <authorList>
            <person name="Zhirakovskaya E."/>
        </authorList>
    </citation>
    <scope>NUCLEOTIDE SEQUENCE</scope>
</reference>
<feature type="transmembrane region" description="Helical" evidence="1">
    <location>
        <begin position="18"/>
        <end position="39"/>
    </location>
</feature>
<evidence type="ECO:0008006" key="3">
    <source>
        <dbReference type="Google" id="ProtNLM"/>
    </source>
</evidence>
<proteinExistence type="predicted"/>
<evidence type="ECO:0000256" key="1">
    <source>
        <dbReference type="SAM" id="Phobius"/>
    </source>
</evidence>
<feature type="transmembrane region" description="Helical" evidence="1">
    <location>
        <begin position="113"/>
        <end position="131"/>
    </location>
</feature>
<keyword evidence="1" id="KW-0812">Transmembrane</keyword>
<feature type="transmembrane region" description="Helical" evidence="1">
    <location>
        <begin position="79"/>
        <end position="101"/>
    </location>
</feature>
<protein>
    <recommendedName>
        <fullName evidence="3">DoxX family protein</fullName>
    </recommendedName>
</protein>
<keyword evidence="1" id="KW-0472">Membrane</keyword>
<keyword evidence="1" id="KW-1133">Transmembrane helix</keyword>
<dbReference type="InterPro" id="IPR046161">
    <property type="entry name" value="DUF6163"/>
</dbReference>
<dbReference type="AlphaFoldDB" id="A0A3B1DC85"/>
<sequence>MHKLIALLKAGETPWGSIYLRVLALTYLGLAGVHFAGLLDYGDVRLEKMTTAAKTVSLIYGQIFAIGAVGLWMRRPWGVGLFFLIAFSQLAVYAGFPELIATTDKGLQTLEGFINYHISTLAIFALIRIQGR</sequence>
<dbReference type="Pfam" id="PF19660">
    <property type="entry name" value="DUF6163"/>
    <property type="match status" value="1"/>
</dbReference>
<accession>A0A3B1DC85</accession>
<evidence type="ECO:0000313" key="2">
    <source>
        <dbReference type="EMBL" id="VAX33644.1"/>
    </source>
</evidence>
<organism evidence="2">
    <name type="scientific">hydrothermal vent metagenome</name>
    <dbReference type="NCBI Taxonomy" id="652676"/>
    <lineage>
        <taxon>unclassified sequences</taxon>
        <taxon>metagenomes</taxon>
        <taxon>ecological metagenomes</taxon>
    </lineage>
</organism>
<gene>
    <name evidence="2" type="ORF">MNBD_NITROSPIRAE01-2186</name>
</gene>